<evidence type="ECO:0000313" key="9">
    <source>
        <dbReference type="Proteomes" id="UP000281553"/>
    </source>
</evidence>
<dbReference type="InterPro" id="IPR017452">
    <property type="entry name" value="GPCR_Rhodpsn_7TM"/>
</dbReference>
<evidence type="ECO:0000259" key="7">
    <source>
        <dbReference type="PROSITE" id="PS50262"/>
    </source>
</evidence>
<proteinExistence type="inferred from homology"/>
<name>A0A3P6UHT9_DIBLA</name>
<dbReference type="SUPFAM" id="SSF81321">
    <property type="entry name" value="Family A G protein-coupled receptor-like"/>
    <property type="match status" value="1"/>
</dbReference>
<dbReference type="GO" id="GO:0016020">
    <property type="term" value="C:membrane"/>
    <property type="evidence" value="ECO:0007669"/>
    <property type="project" value="UniProtKB-SubCell"/>
</dbReference>
<feature type="transmembrane region" description="Helical" evidence="6">
    <location>
        <begin position="207"/>
        <end position="228"/>
    </location>
</feature>
<dbReference type="PROSITE" id="PS50262">
    <property type="entry name" value="G_PROTEIN_RECEP_F1_2"/>
    <property type="match status" value="1"/>
</dbReference>
<keyword evidence="3 6" id="KW-1133">Transmembrane helix</keyword>
<keyword evidence="9" id="KW-1185">Reference proteome</keyword>
<organism evidence="8 9">
    <name type="scientific">Dibothriocephalus latus</name>
    <name type="common">Fish tapeworm</name>
    <name type="synonym">Diphyllobothrium latum</name>
    <dbReference type="NCBI Taxonomy" id="60516"/>
    <lineage>
        <taxon>Eukaryota</taxon>
        <taxon>Metazoa</taxon>
        <taxon>Spiralia</taxon>
        <taxon>Lophotrochozoa</taxon>
        <taxon>Platyhelminthes</taxon>
        <taxon>Cestoda</taxon>
        <taxon>Eucestoda</taxon>
        <taxon>Diphyllobothriidea</taxon>
        <taxon>Diphyllobothriidae</taxon>
        <taxon>Dibothriocephalus</taxon>
    </lineage>
</organism>
<keyword evidence="4 6" id="KW-0472">Membrane</keyword>
<dbReference type="PROSITE" id="PS00237">
    <property type="entry name" value="G_PROTEIN_RECEP_F1_1"/>
    <property type="match status" value="1"/>
</dbReference>
<gene>
    <name evidence="8" type="ORF">DILT_LOCUS2889</name>
</gene>
<dbReference type="OrthoDB" id="6240296at2759"/>
<dbReference type="GO" id="GO:0004930">
    <property type="term" value="F:G protein-coupled receptor activity"/>
    <property type="evidence" value="ECO:0007669"/>
    <property type="project" value="UniProtKB-KW"/>
</dbReference>
<accession>A0A3P6UHT9</accession>
<dbReference type="PANTHER" id="PTHR46641:SF2">
    <property type="entry name" value="FMRFAMIDE RECEPTOR"/>
    <property type="match status" value="1"/>
</dbReference>
<dbReference type="InterPro" id="IPR000276">
    <property type="entry name" value="GPCR_Rhodpsn"/>
</dbReference>
<sequence length="346" mass="39905">MDIHLDNLSASVRLVNQTFDGKECSSSLRGPYFILVAYVCSFIGLFGIPANALTVCVLRADRKKNTARYLMLVLAAQDLSLIIIYMIYYIVPLLHQRFEAFPFIIQYIWFADSPILFLLGWFKFSEAYTIVLISIDRFVALRYPFKSASICTLSNARRAQVLIWVVGLASKLPNLILDFCYHDWYSQCDSCEPIFIKQPWYGTFRLVYVQIIDQIITFLIPLACLVLLNGYLIWQLRGVDKLYAAENRCTMLVCVITMFIICETPTALYFFLEMYAKIRGVETIRETTLAVYAIALFTAMINFACNFVIYGLVGCRFRWILKQSVNRPDSVRKNGYTPFDFGPIRK</sequence>
<dbReference type="Gene3D" id="1.20.1070.10">
    <property type="entry name" value="Rhodopsin 7-helix transmembrane proteins"/>
    <property type="match status" value="1"/>
</dbReference>
<feature type="transmembrane region" description="Helical" evidence="6">
    <location>
        <begin position="32"/>
        <end position="57"/>
    </location>
</feature>
<evidence type="ECO:0000256" key="6">
    <source>
        <dbReference type="SAM" id="Phobius"/>
    </source>
</evidence>
<dbReference type="InterPro" id="IPR052954">
    <property type="entry name" value="GPCR-Ligand_Int"/>
</dbReference>
<keyword evidence="5" id="KW-0297">G-protein coupled receptor</keyword>
<evidence type="ECO:0000256" key="2">
    <source>
        <dbReference type="ARBA" id="ARBA00022692"/>
    </source>
</evidence>
<evidence type="ECO:0000256" key="1">
    <source>
        <dbReference type="ARBA" id="ARBA00004370"/>
    </source>
</evidence>
<dbReference type="AlphaFoldDB" id="A0A3P6UHT9"/>
<comment type="similarity">
    <text evidence="5">Belongs to the G-protein coupled receptor 1 family.</text>
</comment>
<dbReference type="PANTHER" id="PTHR46641">
    <property type="entry name" value="FMRFAMIDE RECEPTOR-RELATED"/>
    <property type="match status" value="1"/>
</dbReference>
<evidence type="ECO:0000313" key="8">
    <source>
        <dbReference type="EMBL" id="VDK77774.1"/>
    </source>
</evidence>
<feature type="transmembrane region" description="Helical" evidence="6">
    <location>
        <begin position="103"/>
        <end position="122"/>
    </location>
</feature>
<feature type="domain" description="G-protein coupled receptors family 1 profile" evidence="7">
    <location>
        <begin position="50"/>
        <end position="310"/>
    </location>
</feature>
<dbReference type="Proteomes" id="UP000281553">
    <property type="component" value="Unassembled WGS sequence"/>
</dbReference>
<feature type="transmembrane region" description="Helical" evidence="6">
    <location>
        <begin position="249"/>
        <end position="272"/>
    </location>
</feature>
<keyword evidence="2 5" id="KW-0812">Transmembrane</keyword>
<dbReference type="PRINTS" id="PR00237">
    <property type="entry name" value="GPCRRHODOPSN"/>
</dbReference>
<dbReference type="Pfam" id="PF00001">
    <property type="entry name" value="7tm_1"/>
    <property type="match status" value="1"/>
</dbReference>
<reference evidence="8 9" key="1">
    <citation type="submission" date="2018-11" db="EMBL/GenBank/DDBJ databases">
        <authorList>
            <consortium name="Pathogen Informatics"/>
        </authorList>
    </citation>
    <scope>NUCLEOTIDE SEQUENCE [LARGE SCALE GENOMIC DNA]</scope>
</reference>
<protein>
    <recommendedName>
        <fullName evidence="7">G-protein coupled receptors family 1 profile domain-containing protein</fullName>
    </recommendedName>
</protein>
<feature type="transmembrane region" description="Helical" evidence="6">
    <location>
        <begin position="69"/>
        <end position="91"/>
    </location>
</feature>
<comment type="subcellular location">
    <subcellularLocation>
        <location evidence="1">Membrane</location>
    </subcellularLocation>
</comment>
<keyword evidence="5" id="KW-0807">Transducer</keyword>
<dbReference type="EMBL" id="UYRU01042770">
    <property type="protein sequence ID" value="VDK77774.1"/>
    <property type="molecule type" value="Genomic_DNA"/>
</dbReference>
<keyword evidence="5" id="KW-0675">Receptor</keyword>
<evidence type="ECO:0000256" key="4">
    <source>
        <dbReference type="ARBA" id="ARBA00023136"/>
    </source>
</evidence>
<dbReference type="CDD" id="cd14978">
    <property type="entry name" value="7tmA_FMRFamide_R-like"/>
    <property type="match status" value="1"/>
</dbReference>
<evidence type="ECO:0000256" key="5">
    <source>
        <dbReference type="RuleBase" id="RU000688"/>
    </source>
</evidence>
<evidence type="ECO:0000256" key="3">
    <source>
        <dbReference type="ARBA" id="ARBA00022989"/>
    </source>
</evidence>
<feature type="transmembrane region" description="Helical" evidence="6">
    <location>
        <begin position="292"/>
        <end position="313"/>
    </location>
</feature>